<dbReference type="Pfam" id="PF19578">
    <property type="entry name" value="DUF6090"/>
    <property type="match status" value="1"/>
</dbReference>
<dbReference type="EMBL" id="CP046401">
    <property type="protein sequence ID" value="QGY46866.1"/>
    <property type="molecule type" value="Genomic_DNA"/>
</dbReference>
<dbReference type="RefSeq" id="WP_158870184.1">
    <property type="nucleotide sequence ID" value="NZ_CP046401.1"/>
</dbReference>
<sequence>MRYKLAAENRVAKYLRYAIGEILLVVIGILLALQINNWNQQQKENKAEQNALVNLKEDFVYNRNLINTCIWEADSIMRENVIILDHTGNKFHPKSGFDLDSVLNSLAYTPKYYPKNGFLDDLLNSGNLGIFKSVELRKLLSSWNPTLADLKERELNCYDLNTKIEDYITERGSWLNLDFKYGTMGFPVQPSGFEVNNNVFLTDLKFENYVENHIYYMNALKTRQKNILKLSDQIIFLIDKNIKE</sequence>
<keyword evidence="1" id="KW-0472">Membrane</keyword>
<evidence type="ECO:0000256" key="1">
    <source>
        <dbReference type="SAM" id="Phobius"/>
    </source>
</evidence>
<keyword evidence="1" id="KW-0812">Transmembrane</keyword>
<dbReference type="AlphaFoldDB" id="A0A6I6JUV6"/>
<name>A0A6I6JUV6_9BACT</name>
<gene>
    <name evidence="2" type="ORF">GM418_25365</name>
</gene>
<dbReference type="KEGG" id="mcos:GM418_25365"/>
<evidence type="ECO:0000313" key="3">
    <source>
        <dbReference type="Proteomes" id="UP000428260"/>
    </source>
</evidence>
<evidence type="ECO:0000313" key="2">
    <source>
        <dbReference type="EMBL" id="QGY46866.1"/>
    </source>
</evidence>
<keyword evidence="3" id="KW-1185">Reference proteome</keyword>
<accession>A0A6I6JUV6</accession>
<reference evidence="2 3" key="1">
    <citation type="submission" date="2019-11" db="EMBL/GenBank/DDBJ databases">
        <authorList>
            <person name="Zheng R.K."/>
            <person name="Sun C.M."/>
        </authorList>
    </citation>
    <scope>NUCLEOTIDE SEQUENCE [LARGE SCALE GENOMIC DNA]</scope>
    <source>
        <strain evidence="2 3">WC007</strain>
    </source>
</reference>
<protein>
    <submittedName>
        <fullName evidence="2">Uncharacterized protein</fullName>
    </submittedName>
</protein>
<dbReference type="InterPro" id="IPR045749">
    <property type="entry name" value="DUF6090"/>
</dbReference>
<feature type="transmembrane region" description="Helical" evidence="1">
    <location>
        <begin position="14"/>
        <end position="33"/>
    </location>
</feature>
<organism evidence="2 3">
    <name type="scientific">Maribellus comscasis</name>
    <dbReference type="NCBI Taxonomy" id="2681766"/>
    <lineage>
        <taxon>Bacteria</taxon>
        <taxon>Pseudomonadati</taxon>
        <taxon>Bacteroidota</taxon>
        <taxon>Bacteroidia</taxon>
        <taxon>Marinilabiliales</taxon>
        <taxon>Prolixibacteraceae</taxon>
        <taxon>Maribellus</taxon>
    </lineage>
</organism>
<keyword evidence="1" id="KW-1133">Transmembrane helix</keyword>
<dbReference type="Proteomes" id="UP000428260">
    <property type="component" value="Chromosome"/>
</dbReference>
<proteinExistence type="predicted"/>